<reference evidence="4" key="1">
    <citation type="submission" date="2019-09" db="EMBL/GenBank/DDBJ databases">
        <title>Distinct polysaccharide growth profiles of human intestinal Prevotella copri isolates.</title>
        <authorList>
            <person name="Fehlner-Peach H."/>
            <person name="Magnabosco C."/>
            <person name="Raghavan V."/>
            <person name="Scher J.U."/>
            <person name="Tett A."/>
            <person name="Cox L.M."/>
            <person name="Gottsegen C."/>
            <person name="Watters A."/>
            <person name="Wiltshire- Gordon J.D."/>
            <person name="Segata N."/>
            <person name="Bonneau R."/>
            <person name="Littman D.R."/>
        </authorList>
    </citation>
    <scope>NUCLEOTIDE SEQUENCE [LARGE SCALE GENOMIC DNA]</scope>
    <source>
        <strain evidence="4">iP54</strain>
    </source>
</reference>
<feature type="compositionally biased region" description="Low complexity" evidence="2">
    <location>
        <begin position="1"/>
        <end position="18"/>
    </location>
</feature>
<sequence>MENNNNQEQNTATQTAQNLTSGNTGTQDKPLTTEGFHTLLAANTFELSKARIAYATEIADLQQEYDNTMDTILEKEHQANYELREAREKFEKAKEEYELFLRELKKERNEAGRTHNEGKAEAKNRWAAVNEQIQSIRHNIFERYRNSGGALSQGTEGLLHPAWTKDKKGEMSDEER</sequence>
<organism evidence="3 4">
    <name type="scientific">Segatella copri</name>
    <dbReference type="NCBI Taxonomy" id="165179"/>
    <lineage>
        <taxon>Bacteria</taxon>
        <taxon>Pseudomonadati</taxon>
        <taxon>Bacteroidota</taxon>
        <taxon>Bacteroidia</taxon>
        <taxon>Bacteroidales</taxon>
        <taxon>Prevotellaceae</taxon>
        <taxon>Segatella</taxon>
    </lineage>
</organism>
<name>A0A646HMH5_9BACT</name>
<evidence type="ECO:0000313" key="4">
    <source>
        <dbReference type="Proteomes" id="UP000420635"/>
    </source>
</evidence>
<evidence type="ECO:0000256" key="2">
    <source>
        <dbReference type="SAM" id="MobiDB-lite"/>
    </source>
</evidence>
<dbReference type="EMBL" id="VZBQ01000029">
    <property type="protein sequence ID" value="MQN88803.1"/>
    <property type="molecule type" value="Genomic_DNA"/>
</dbReference>
<dbReference type="Proteomes" id="UP000420635">
    <property type="component" value="Unassembled WGS sequence"/>
</dbReference>
<dbReference type="RefSeq" id="WP_153114026.1">
    <property type="nucleotide sequence ID" value="NZ_VZAS01000179.1"/>
</dbReference>
<feature type="compositionally biased region" description="Polar residues" evidence="2">
    <location>
        <begin position="19"/>
        <end position="30"/>
    </location>
</feature>
<proteinExistence type="predicted"/>
<feature type="region of interest" description="Disordered" evidence="2">
    <location>
        <begin position="150"/>
        <end position="176"/>
    </location>
</feature>
<feature type="compositionally biased region" description="Basic and acidic residues" evidence="2">
    <location>
        <begin position="163"/>
        <end position="176"/>
    </location>
</feature>
<gene>
    <name evidence="3" type="ORF">F7D59_02745</name>
</gene>
<feature type="region of interest" description="Disordered" evidence="2">
    <location>
        <begin position="1"/>
        <end position="31"/>
    </location>
</feature>
<comment type="caution">
    <text evidence="3">The sequence shown here is derived from an EMBL/GenBank/DDBJ whole genome shotgun (WGS) entry which is preliminary data.</text>
</comment>
<evidence type="ECO:0000256" key="1">
    <source>
        <dbReference type="SAM" id="Coils"/>
    </source>
</evidence>
<protein>
    <submittedName>
        <fullName evidence="3">Uncharacterized protein</fullName>
    </submittedName>
</protein>
<feature type="coiled-coil region" evidence="1">
    <location>
        <begin position="58"/>
        <end position="121"/>
    </location>
</feature>
<dbReference type="AlphaFoldDB" id="A0A646HMH5"/>
<evidence type="ECO:0000313" key="3">
    <source>
        <dbReference type="EMBL" id="MQN88803.1"/>
    </source>
</evidence>
<accession>A0A646HMH5</accession>
<keyword evidence="1" id="KW-0175">Coiled coil</keyword>